<feature type="domain" description="Anti-sigma factor NepR" evidence="2">
    <location>
        <begin position="104"/>
        <end position="136"/>
    </location>
</feature>
<dbReference type="InterPro" id="IPR041649">
    <property type="entry name" value="NepR"/>
</dbReference>
<dbReference type="KEGG" id="smx:SM11_chr0387"/>
<feature type="compositionally biased region" description="Polar residues" evidence="1">
    <location>
        <begin position="53"/>
        <end position="63"/>
    </location>
</feature>
<name>F7X945_SINMM</name>
<dbReference type="AlphaFoldDB" id="F7X945"/>
<gene>
    <name evidence="3" type="ordered locus">SM11_chr0387</name>
</gene>
<evidence type="ECO:0000313" key="3">
    <source>
        <dbReference type="EMBL" id="AEH77669.1"/>
    </source>
</evidence>
<dbReference type="Proteomes" id="UP000009045">
    <property type="component" value="Chromosome"/>
</dbReference>
<reference evidence="3 4" key="1">
    <citation type="journal article" date="2011" name="J. Biotechnol.">
        <title>The complete genome sequence of the dominant Sinorhizobium meliloti field isolate SM11 extends the S. meliloti pan-genome.</title>
        <authorList>
            <person name="Schneiker-Bekel S."/>
            <person name="Wibberg D."/>
            <person name="Bekel T."/>
            <person name="Blom J."/>
            <person name="Linke B."/>
            <person name="Neuweger H."/>
            <person name="Stiens M."/>
            <person name="Vorholter F.J."/>
            <person name="Weidner S."/>
            <person name="Goesmann A."/>
            <person name="Puhler A."/>
            <person name="Schluter A."/>
        </authorList>
    </citation>
    <scope>NUCLEOTIDE SEQUENCE [LARGE SCALE GENOMIC DNA]</scope>
    <source>
        <strain evidence="3 4">SM11</strain>
    </source>
</reference>
<evidence type="ECO:0000313" key="4">
    <source>
        <dbReference type="Proteomes" id="UP000009045"/>
    </source>
</evidence>
<dbReference type="EMBL" id="CP001830">
    <property type="protein sequence ID" value="AEH77669.1"/>
    <property type="molecule type" value="Genomic_DNA"/>
</dbReference>
<proteinExistence type="predicted"/>
<sequence>MHMFLSCRRRAAGYLKCFEHVFRFMESLEKQSRQMNWATGWCGLGWDWPKLNPTGTKSATSGYRGSENGAELQPARNGKMKKSSKKGAVPAGVAPAETTQPHGQIASKLKALYQAVENEPVPQHFLDLLHRLDEAEERPRE</sequence>
<evidence type="ECO:0000256" key="1">
    <source>
        <dbReference type="SAM" id="MobiDB-lite"/>
    </source>
</evidence>
<protein>
    <recommendedName>
        <fullName evidence="2">Anti-sigma factor NepR domain-containing protein</fullName>
    </recommendedName>
</protein>
<evidence type="ECO:0000259" key="2">
    <source>
        <dbReference type="Pfam" id="PF18557"/>
    </source>
</evidence>
<feature type="region of interest" description="Disordered" evidence="1">
    <location>
        <begin position="53"/>
        <end position="102"/>
    </location>
</feature>
<dbReference type="PATRIC" id="fig|707241.3.peg.401"/>
<organism evidence="3 4">
    <name type="scientific">Sinorhizobium meliloti (strain SM11)</name>
    <dbReference type="NCBI Taxonomy" id="707241"/>
    <lineage>
        <taxon>Bacteria</taxon>
        <taxon>Pseudomonadati</taxon>
        <taxon>Pseudomonadota</taxon>
        <taxon>Alphaproteobacteria</taxon>
        <taxon>Hyphomicrobiales</taxon>
        <taxon>Rhizobiaceae</taxon>
        <taxon>Sinorhizobium/Ensifer group</taxon>
        <taxon>Sinorhizobium</taxon>
    </lineage>
</organism>
<dbReference type="HOGENOM" id="CLU_1824037_0_0_5"/>
<dbReference type="Pfam" id="PF18557">
    <property type="entry name" value="NepR"/>
    <property type="match status" value="1"/>
</dbReference>
<accession>F7X945</accession>